<reference evidence="2" key="2">
    <citation type="journal article" date="2024" name="Plant">
        <title>Genomic evolution and insights into agronomic trait innovations of Sesamum species.</title>
        <authorList>
            <person name="Miao H."/>
            <person name="Wang L."/>
            <person name="Qu L."/>
            <person name="Liu H."/>
            <person name="Sun Y."/>
            <person name="Le M."/>
            <person name="Wang Q."/>
            <person name="Wei S."/>
            <person name="Zheng Y."/>
            <person name="Lin W."/>
            <person name="Duan Y."/>
            <person name="Cao H."/>
            <person name="Xiong S."/>
            <person name="Wang X."/>
            <person name="Wei L."/>
            <person name="Li C."/>
            <person name="Ma Q."/>
            <person name="Ju M."/>
            <person name="Zhao R."/>
            <person name="Li G."/>
            <person name="Mu C."/>
            <person name="Tian Q."/>
            <person name="Mei H."/>
            <person name="Zhang T."/>
            <person name="Gao T."/>
            <person name="Zhang H."/>
        </authorList>
    </citation>
    <scope>NUCLEOTIDE SEQUENCE</scope>
    <source>
        <strain evidence="2">K16</strain>
    </source>
</reference>
<protein>
    <submittedName>
        <fullName evidence="2">Uncharacterized protein</fullName>
    </submittedName>
</protein>
<accession>A0AAE2BYP1</accession>
<keyword evidence="3" id="KW-1185">Reference proteome</keyword>
<reference evidence="2" key="1">
    <citation type="submission" date="2020-06" db="EMBL/GenBank/DDBJ databases">
        <authorList>
            <person name="Li T."/>
            <person name="Hu X."/>
            <person name="Zhang T."/>
            <person name="Song X."/>
            <person name="Zhang H."/>
            <person name="Dai N."/>
            <person name="Sheng W."/>
            <person name="Hou X."/>
            <person name="Wei L."/>
        </authorList>
    </citation>
    <scope>NUCLEOTIDE SEQUENCE</scope>
    <source>
        <strain evidence="2">K16</strain>
        <tissue evidence="2">Leaf</tissue>
    </source>
</reference>
<organism evidence="2 3">
    <name type="scientific">Sesamum angolense</name>
    <dbReference type="NCBI Taxonomy" id="2727404"/>
    <lineage>
        <taxon>Eukaryota</taxon>
        <taxon>Viridiplantae</taxon>
        <taxon>Streptophyta</taxon>
        <taxon>Embryophyta</taxon>
        <taxon>Tracheophyta</taxon>
        <taxon>Spermatophyta</taxon>
        <taxon>Magnoliopsida</taxon>
        <taxon>eudicotyledons</taxon>
        <taxon>Gunneridae</taxon>
        <taxon>Pentapetalae</taxon>
        <taxon>asterids</taxon>
        <taxon>lamiids</taxon>
        <taxon>Lamiales</taxon>
        <taxon>Pedaliaceae</taxon>
        <taxon>Sesamum</taxon>
    </lineage>
</organism>
<evidence type="ECO:0000313" key="3">
    <source>
        <dbReference type="Proteomes" id="UP001289374"/>
    </source>
</evidence>
<gene>
    <name evidence="2" type="ORF">Sango_1005400</name>
</gene>
<proteinExistence type="predicted"/>
<evidence type="ECO:0000256" key="1">
    <source>
        <dbReference type="SAM" id="MobiDB-lite"/>
    </source>
</evidence>
<sequence>MQTKKKSTGRSSRELASPRISRQQKKLVENVQVQGKKVTELITSSARKKKVVSTLSKTIEEPVGGTNLDTKFRLVGDDSNACLGYHAEHEFSNSFIIKDNDNGAANCVSDTIFSPSFHIARSVGGKFQPKHDNQQIQDCGKENIQIDCPGGHVLSPEVSAIYLSHEKFKSGMH</sequence>
<evidence type="ECO:0000313" key="2">
    <source>
        <dbReference type="EMBL" id="KAK4402647.1"/>
    </source>
</evidence>
<dbReference type="EMBL" id="JACGWL010000005">
    <property type="protein sequence ID" value="KAK4402647.1"/>
    <property type="molecule type" value="Genomic_DNA"/>
</dbReference>
<dbReference type="Proteomes" id="UP001289374">
    <property type="component" value="Unassembled WGS sequence"/>
</dbReference>
<feature type="region of interest" description="Disordered" evidence="1">
    <location>
        <begin position="1"/>
        <end position="26"/>
    </location>
</feature>
<dbReference type="AlphaFoldDB" id="A0AAE2BYP1"/>
<comment type="caution">
    <text evidence="2">The sequence shown here is derived from an EMBL/GenBank/DDBJ whole genome shotgun (WGS) entry which is preliminary data.</text>
</comment>
<name>A0AAE2BYP1_9LAMI</name>